<feature type="signal peptide" evidence="1">
    <location>
        <begin position="1"/>
        <end position="27"/>
    </location>
</feature>
<gene>
    <name evidence="2" type="ORF">KCQ71_03760</name>
</gene>
<organism evidence="2 3">
    <name type="scientific">Occultella gossypii</name>
    <dbReference type="NCBI Taxonomy" id="2800820"/>
    <lineage>
        <taxon>Bacteria</taxon>
        <taxon>Bacillati</taxon>
        <taxon>Actinomycetota</taxon>
        <taxon>Actinomycetes</taxon>
        <taxon>Micrococcales</taxon>
        <taxon>Ruaniaceae</taxon>
        <taxon>Occultella</taxon>
    </lineage>
</organism>
<dbReference type="EMBL" id="JAGSHT010000003">
    <property type="protein sequence ID" value="MBZ2195260.1"/>
    <property type="molecule type" value="Genomic_DNA"/>
</dbReference>
<dbReference type="NCBIfam" id="TIGR01409">
    <property type="entry name" value="TAT_signal_seq"/>
    <property type="match status" value="1"/>
</dbReference>
<name>A0ABS7S4N2_9MICO</name>
<sequence length="665" mass="68334">MRTSRRAFLGALAAAGAVVATAPTAVADPVAPDAGHDRLANLDHLRFLLGEVPLTPSTAHTTYRIDAEPVALAPWTYADADGGSFRRLGGGTFDPATGYYGQGAFNADDISRAAVVFLRDWQASGDDRSRTHAYENLRALAYLQTVDGPNTGRVVLWQQFDGSLNPSAEPVELPDPSDSAESYWLARTVWALGEGYAAFSGEDDAFAAFLSERLHLALDALDEESLSRYGQFVTSDGVDLPAWLIGGGADATAEAVLGLVAAQTAAPDDRVGSALERYVEGIAAMGTATGGWPFGAVLPWTGSLGFWHAWGGAAPEALARAGQALGRDDLVDVAIADAGTFTPLVLACGGPNNAWAPLPAEAQIAYGAHGRVAAALAAADAGGGPGLRELAGLAAGWFFGANTAGTAVYDPATGVTFDGVETDGRINRNSGAESTIHGQLTMLALDTRPDVAALARSITSLHAFEGLSAVDAETARFSAGCTVVTPSDGAWMGEGNLSGGAYLQVPAGEWVEFDLDAEQAALAYPIVWRTDAEAGTARWSVVGGAALGVTANGGTGAAGLTEVPGSLIPQGLDGAVPAGAVTVRCESDGDLRLDALLLRPLVTTAHYATTGADAVLYVNAGDRVTLTPALASGTARAYTHAGKQRGLMRAGRKVRLVEGGFTISR</sequence>
<protein>
    <submittedName>
        <fullName evidence="2">Twin-arginine translocation signal domain-containing protein</fullName>
    </submittedName>
</protein>
<feature type="chain" id="PRO_5045837085" evidence="1">
    <location>
        <begin position="28"/>
        <end position="665"/>
    </location>
</feature>
<comment type="caution">
    <text evidence="2">The sequence shown here is derived from an EMBL/GenBank/DDBJ whole genome shotgun (WGS) entry which is preliminary data.</text>
</comment>
<keyword evidence="3" id="KW-1185">Reference proteome</keyword>
<reference evidence="2 3" key="1">
    <citation type="submission" date="2021-04" db="EMBL/GenBank/DDBJ databases">
        <title>Ruania sp. nov., isolated from sandy soil of mangrove forest.</title>
        <authorList>
            <person name="Ge X."/>
            <person name="Huang R."/>
            <person name="Liu W."/>
        </authorList>
    </citation>
    <scope>NUCLEOTIDE SEQUENCE [LARGE SCALE GENOMIC DNA]</scope>
    <source>
        <strain evidence="2 3">N2-46</strain>
    </source>
</reference>
<dbReference type="PROSITE" id="PS51318">
    <property type="entry name" value="TAT"/>
    <property type="match status" value="1"/>
</dbReference>
<evidence type="ECO:0000256" key="1">
    <source>
        <dbReference type="SAM" id="SignalP"/>
    </source>
</evidence>
<dbReference type="RefSeq" id="WP_223402985.1">
    <property type="nucleotide sequence ID" value="NZ_JAGSHT010000003.1"/>
</dbReference>
<dbReference type="InterPro" id="IPR006311">
    <property type="entry name" value="TAT_signal"/>
</dbReference>
<accession>A0ABS7S4N2</accession>
<evidence type="ECO:0000313" key="2">
    <source>
        <dbReference type="EMBL" id="MBZ2195260.1"/>
    </source>
</evidence>
<evidence type="ECO:0000313" key="3">
    <source>
        <dbReference type="Proteomes" id="UP000826651"/>
    </source>
</evidence>
<keyword evidence="1" id="KW-0732">Signal</keyword>
<dbReference type="InterPro" id="IPR019546">
    <property type="entry name" value="TAT_signal_bac_arc"/>
</dbReference>
<dbReference type="Proteomes" id="UP000826651">
    <property type="component" value="Unassembled WGS sequence"/>
</dbReference>
<proteinExistence type="predicted"/>